<name>A0A5E4U072_9BURK</name>
<dbReference type="Gene3D" id="3.10.20.440">
    <property type="entry name" value="2Fe-2S iron-sulphur cluster binding domain, sarcosine oxidase, alpha subunit, N-terminal domain"/>
    <property type="match status" value="1"/>
</dbReference>
<dbReference type="OrthoDB" id="573392at2"/>
<evidence type="ECO:0000313" key="2">
    <source>
        <dbReference type="EMBL" id="VVD93487.1"/>
    </source>
</evidence>
<dbReference type="InterPro" id="IPR036010">
    <property type="entry name" value="2Fe-2S_ferredoxin-like_sf"/>
</dbReference>
<dbReference type="GeneID" id="300403831"/>
<dbReference type="EMBL" id="CABPSK010000001">
    <property type="protein sequence ID" value="VVD93487.1"/>
    <property type="molecule type" value="Genomic_DNA"/>
</dbReference>
<dbReference type="SUPFAM" id="SSF54292">
    <property type="entry name" value="2Fe-2S ferredoxin-like"/>
    <property type="match status" value="1"/>
</dbReference>
<proteinExistence type="predicted"/>
<evidence type="ECO:0000256" key="1">
    <source>
        <dbReference type="ARBA" id="ARBA00023002"/>
    </source>
</evidence>
<dbReference type="GO" id="GO:0016491">
    <property type="term" value="F:oxidoreductase activity"/>
    <property type="evidence" value="ECO:0007669"/>
    <property type="project" value="UniProtKB-KW"/>
</dbReference>
<dbReference type="Proteomes" id="UP000366945">
    <property type="component" value="Unassembled WGS sequence"/>
</dbReference>
<gene>
    <name evidence="2" type="ORF">PPN31114_01787</name>
</gene>
<protein>
    <submittedName>
        <fullName evidence="2">Sarcosine oxidase subunit alpha</fullName>
    </submittedName>
</protein>
<reference evidence="2 3" key="1">
    <citation type="submission" date="2019-08" db="EMBL/GenBank/DDBJ databases">
        <authorList>
            <person name="Peeters C."/>
        </authorList>
    </citation>
    <scope>NUCLEOTIDE SEQUENCE [LARGE SCALE GENOMIC DNA]</scope>
    <source>
        <strain evidence="2 3">LMG 31114</strain>
    </source>
</reference>
<dbReference type="RefSeq" id="WP_150679009.1">
    <property type="nucleotide sequence ID" value="NZ_CABPSK010000001.1"/>
</dbReference>
<accession>A0A5E4U072</accession>
<evidence type="ECO:0000313" key="3">
    <source>
        <dbReference type="Proteomes" id="UP000366945"/>
    </source>
</evidence>
<keyword evidence="1" id="KW-0560">Oxidoreductase</keyword>
<dbReference type="Pfam" id="PF13510">
    <property type="entry name" value="Fer2_4"/>
    <property type="match status" value="1"/>
</dbReference>
<keyword evidence="3" id="KW-1185">Reference proteome</keyword>
<dbReference type="AlphaFoldDB" id="A0A5E4U072"/>
<dbReference type="InterPro" id="IPR042204">
    <property type="entry name" value="2Fe-2S-bd_N"/>
</dbReference>
<organism evidence="2 3">
    <name type="scientific">Pandoraea pneumonica</name>
    <dbReference type="NCBI Taxonomy" id="2508299"/>
    <lineage>
        <taxon>Bacteria</taxon>
        <taxon>Pseudomonadati</taxon>
        <taxon>Pseudomonadota</taxon>
        <taxon>Betaproteobacteria</taxon>
        <taxon>Burkholderiales</taxon>
        <taxon>Burkholderiaceae</taxon>
        <taxon>Pandoraea</taxon>
    </lineage>
</organism>
<dbReference type="GO" id="GO:0051536">
    <property type="term" value="F:iron-sulfur cluster binding"/>
    <property type="evidence" value="ECO:0007669"/>
    <property type="project" value="InterPro"/>
</dbReference>
<sequence>MPNDSLFKPLARRDGTTVRIVIDGTPFDVPAGVNVAAAMLAAGVTVCRTTPVTGASRAPYCLMGVCFDCLVAIDGVPNRQGCMTPVRDGMQVQRMHGARDAV</sequence>